<evidence type="ECO:0000313" key="4">
    <source>
        <dbReference type="EMBL" id="PJJ84846.1"/>
    </source>
</evidence>
<protein>
    <recommendedName>
        <fullName evidence="3">Nucleotide-binding protein CLV57_1868</fullName>
    </recommendedName>
</protein>
<dbReference type="InterPro" id="IPR035570">
    <property type="entry name" value="UPF0234_N"/>
</dbReference>
<comment type="similarity">
    <text evidence="2 3">Belongs to the YajQ family.</text>
</comment>
<evidence type="ECO:0000313" key="5">
    <source>
        <dbReference type="Proteomes" id="UP000242687"/>
    </source>
</evidence>
<dbReference type="HAMAP" id="MF_00632">
    <property type="entry name" value="UPF0234"/>
    <property type="match status" value="1"/>
</dbReference>
<comment type="caution">
    <text evidence="4">The sequence shown here is derived from an EMBL/GenBank/DDBJ whole genome shotgun (WGS) entry which is preliminary data.</text>
</comment>
<dbReference type="Proteomes" id="UP000242687">
    <property type="component" value="Unassembled WGS sequence"/>
</dbReference>
<gene>
    <name evidence="4" type="ORF">CLV57_1868</name>
</gene>
<keyword evidence="1 3" id="KW-0547">Nucleotide-binding</keyword>
<sequence>MLIVLFNIHSNTFKQFKGFIHYICKLYKADMPTFDIVSKIDGQTLDNAINTAKKEILNRYDFNGSESTIELDKKTNTVTVVTENDMRMKAIQDAIISRMVKQQLDPKAMDFGKEQYASGNMIRKEIQIKQGIDKEAAKKIVKKIKDSGLKVQASIMDDQVRVQGKKIDDLQAVIQLCRKEDFGQPLQYINMRD</sequence>
<dbReference type="SUPFAM" id="SSF89963">
    <property type="entry name" value="YajQ-like"/>
    <property type="match status" value="2"/>
</dbReference>
<name>A0A2H9VVJ8_9SPHI</name>
<organism evidence="4 5">
    <name type="scientific">Mucilaginibacter auburnensis</name>
    <dbReference type="NCBI Taxonomy" id="1457233"/>
    <lineage>
        <taxon>Bacteria</taxon>
        <taxon>Pseudomonadati</taxon>
        <taxon>Bacteroidota</taxon>
        <taxon>Sphingobacteriia</taxon>
        <taxon>Sphingobacteriales</taxon>
        <taxon>Sphingobacteriaceae</taxon>
        <taxon>Mucilaginibacter</taxon>
    </lineage>
</organism>
<dbReference type="AlphaFoldDB" id="A0A2H9VVJ8"/>
<dbReference type="NCBIfam" id="NF003819">
    <property type="entry name" value="PRK05412.1"/>
    <property type="match status" value="1"/>
</dbReference>
<dbReference type="GO" id="GO:0005829">
    <property type="term" value="C:cytosol"/>
    <property type="evidence" value="ECO:0007669"/>
    <property type="project" value="TreeGrafter"/>
</dbReference>
<proteinExistence type="inferred from homology"/>
<dbReference type="Gene3D" id="3.30.70.860">
    <property type="match status" value="1"/>
</dbReference>
<dbReference type="InterPro" id="IPR036183">
    <property type="entry name" value="YajQ-like_sf"/>
</dbReference>
<dbReference type="CDD" id="cd11740">
    <property type="entry name" value="YajQ_like"/>
    <property type="match status" value="1"/>
</dbReference>
<dbReference type="InterPro" id="IPR007551">
    <property type="entry name" value="YajQ/Smlt4090-like"/>
</dbReference>
<keyword evidence="5" id="KW-1185">Reference proteome</keyword>
<reference evidence="4 5" key="1">
    <citation type="submission" date="2017-11" db="EMBL/GenBank/DDBJ databases">
        <title>Genomic Encyclopedia of Archaeal and Bacterial Type Strains, Phase II (KMG-II): From Individual Species to Whole Genera.</title>
        <authorList>
            <person name="Goeker M."/>
        </authorList>
    </citation>
    <scope>NUCLEOTIDE SEQUENCE [LARGE SCALE GENOMIC DNA]</scope>
    <source>
        <strain evidence="4 5">DSM 28175</strain>
    </source>
</reference>
<dbReference type="PANTHER" id="PTHR30476">
    <property type="entry name" value="UPF0234 PROTEIN YAJQ"/>
    <property type="match status" value="1"/>
</dbReference>
<comment type="function">
    <text evidence="3">Nucleotide-binding protein.</text>
</comment>
<evidence type="ECO:0000256" key="3">
    <source>
        <dbReference type="HAMAP-Rule" id="MF_00632"/>
    </source>
</evidence>
<dbReference type="PANTHER" id="PTHR30476:SF0">
    <property type="entry name" value="UPF0234 PROTEIN YAJQ"/>
    <property type="match status" value="1"/>
</dbReference>
<evidence type="ECO:0000256" key="1">
    <source>
        <dbReference type="ARBA" id="ARBA00022741"/>
    </source>
</evidence>
<dbReference type="EMBL" id="PGFJ01000001">
    <property type="protein sequence ID" value="PJJ84846.1"/>
    <property type="molecule type" value="Genomic_DNA"/>
</dbReference>
<dbReference type="GO" id="GO:0000166">
    <property type="term" value="F:nucleotide binding"/>
    <property type="evidence" value="ECO:0007669"/>
    <property type="project" value="UniProtKB-UniRule"/>
</dbReference>
<dbReference type="InterPro" id="IPR035571">
    <property type="entry name" value="UPF0234-like_C"/>
</dbReference>
<dbReference type="Gene3D" id="3.30.70.990">
    <property type="entry name" value="YajQ-like, domain 2"/>
    <property type="match status" value="1"/>
</dbReference>
<evidence type="ECO:0000256" key="2">
    <source>
        <dbReference type="ARBA" id="ARBA00093450"/>
    </source>
</evidence>
<accession>A0A2H9VVJ8</accession>
<dbReference type="Pfam" id="PF04461">
    <property type="entry name" value="YajQ"/>
    <property type="match status" value="1"/>
</dbReference>